<keyword evidence="1" id="KW-0862">Zinc</keyword>
<feature type="region of interest" description="Disordered" evidence="2">
    <location>
        <begin position="309"/>
        <end position="339"/>
    </location>
</feature>
<dbReference type="PROSITE" id="PS50089">
    <property type="entry name" value="ZF_RING_2"/>
    <property type="match status" value="1"/>
</dbReference>
<dbReference type="CDD" id="cd16647">
    <property type="entry name" value="mRING-HC-C3HC5_NEU1"/>
    <property type="match status" value="1"/>
</dbReference>
<dbReference type="EMBL" id="VRMN01000001">
    <property type="protein sequence ID" value="KAA8499745.1"/>
    <property type="molecule type" value="Genomic_DNA"/>
</dbReference>
<sequence>MKYTRAAFRMPGQPLPAGSPRSTGDRTAALSSSVYLKTHVQEVLELWKLREQARVQRAELHALSRILESAVQKQRSRCEGFSNVRHVCLERVQQFEQQASRSQHAEERVPQASFQPRGRLHAFAESTPHDVEMAEADSFGETFLLERGAPNSDSSWITLNSPTDDAFVQHLRRDPWIDVLHSQRNVTQALDSEFRHELEHALAQVSNMGRDTVMDLPYYRRRRRRRTHGAFELEEDLSEPITSEGEHEQLLRNADEVEHGIGRTPASVLEELKHEIETLKNMIHASFDVQLDVQRAVRQEVAAAMGGAAQYGGHGGSSSSRSGSSLDSQVMGPTFPGGHGGRVRTSGTCIVCIEAQIDSVFYACGHNATCTLCARKLLASGQPCPMCRAPIKDVIRVFGFTLVATCEQKPTSRIKYSIESPIKRIPSFDVRVPCLHGASLSTLESIWFMCAAELGKRHGLSCAEHFATVVAALRTAASMADALGDAHVSNIHRRSVSVARNSCSVSWTMTCPALQPF</sequence>
<proteinExistence type="predicted"/>
<dbReference type="Proteomes" id="UP000324585">
    <property type="component" value="Unassembled WGS sequence"/>
</dbReference>
<dbReference type="SUPFAM" id="SSF57850">
    <property type="entry name" value="RING/U-box"/>
    <property type="match status" value="1"/>
</dbReference>
<evidence type="ECO:0000256" key="1">
    <source>
        <dbReference type="PROSITE-ProRule" id="PRU00175"/>
    </source>
</evidence>
<protein>
    <submittedName>
        <fullName evidence="4">E3 ubiquitin-protein ligase NEURL1B</fullName>
    </submittedName>
</protein>
<gene>
    <name evidence="4" type="ORF">FVE85_7330</name>
</gene>
<dbReference type="PANTHER" id="PTHR46519:SF2">
    <property type="entry name" value="RING_U-BOX SUPERFAMILY PROTEIN"/>
    <property type="match status" value="1"/>
</dbReference>
<dbReference type="Gene3D" id="3.30.40.10">
    <property type="entry name" value="Zinc/RING finger domain, C3HC4 (zinc finger)"/>
    <property type="match status" value="1"/>
</dbReference>
<dbReference type="InterPro" id="IPR013083">
    <property type="entry name" value="Znf_RING/FYVE/PHD"/>
</dbReference>
<keyword evidence="1" id="KW-0479">Metal-binding</keyword>
<dbReference type="GO" id="GO:0008270">
    <property type="term" value="F:zinc ion binding"/>
    <property type="evidence" value="ECO:0007669"/>
    <property type="project" value="UniProtKB-KW"/>
</dbReference>
<evidence type="ECO:0000313" key="4">
    <source>
        <dbReference type="EMBL" id="KAA8499745.1"/>
    </source>
</evidence>
<keyword evidence="1" id="KW-0863">Zinc-finger</keyword>
<comment type="caution">
    <text evidence="4">The sequence shown here is derived from an EMBL/GenBank/DDBJ whole genome shotgun (WGS) entry which is preliminary data.</text>
</comment>
<keyword evidence="5" id="KW-1185">Reference proteome</keyword>
<name>A0A5J4Z8U4_PORPP</name>
<evidence type="ECO:0000256" key="2">
    <source>
        <dbReference type="SAM" id="MobiDB-lite"/>
    </source>
</evidence>
<dbReference type="InterPro" id="IPR001841">
    <property type="entry name" value="Znf_RING"/>
</dbReference>
<dbReference type="OrthoDB" id="3635at2759"/>
<accession>A0A5J4Z8U4</accession>
<dbReference type="Pfam" id="PF13920">
    <property type="entry name" value="zf-C3HC4_3"/>
    <property type="match status" value="1"/>
</dbReference>
<feature type="domain" description="RING-type" evidence="3">
    <location>
        <begin position="349"/>
        <end position="388"/>
    </location>
</feature>
<reference evidence="5" key="1">
    <citation type="journal article" date="2019" name="Nat. Commun.">
        <title>Expansion of phycobilisome linker gene families in mesophilic red algae.</title>
        <authorList>
            <person name="Lee J."/>
            <person name="Kim D."/>
            <person name="Bhattacharya D."/>
            <person name="Yoon H.S."/>
        </authorList>
    </citation>
    <scope>NUCLEOTIDE SEQUENCE [LARGE SCALE GENOMIC DNA]</scope>
    <source>
        <strain evidence="5">CCMP 1328</strain>
    </source>
</reference>
<dbReference type="AlphaFoldDB" id="A0A5J4Z8U4"/>
<evidence type="ECO:0000313" key="5">
    <source>
        <dbReference type="Proteomes" id="UP000324585"/>
    </source>
</evidence>
<evidence type="ECO:0000259" key="3">
    <source>
        <dbReference type="PROSITE" id="PS50089"/>
    </source>
</evidence>
<feature type="region of interest" description="Disordered" evidence="2">
    <location>
        <begin position="1"/>
        <end position="26"/>
    </location>
</feature>
<organism evidence="4 5">
    <name type="scientific">Porphyridium purpureum</name>
    <name type="common">Red alga</name>
    <name type="synonym">Porphyridium cruentum</name>
    <dbReference type="NCBI Taxonomy" id="35688"/>
    <lineage>
        <taxon>Eukaryota</taxon>
        <taxon>Rhodophyta</taxon>
        <taxon>Bangiophyceae</taxon>
        <taxon>Porphyridiales</taxon>
        <taxon>Porphyridiaceae</taxon>
        <taxon>Porphyridium</taxon>
    </lineage>
</organism>
<dbReference type="PANTHER" id="PTHR46519">
    <property type="entry name" value="RING/U-BOX SUPERFAMILY PROTEIN"/>
    <property type="match status" value="1"/>
</dbReference>